<dbReference type="InParanoid" id="A0A0C3EUT2"/>
<proteinExistence type="predicted"/>
<evidence type="ECO:0000313" key="2">
    <source>
        <dbReference type="EMBL" id="KIM76275.1"/>
    </source>
</evidence>
<feature type="non-terminal residue" evidence="2">
    <location>
        <position position="1"/>
    </location>
</feature>
<gene>
    <name evidence="2" type="ORF">PILCRDRAFT_51365</name>
</gene>
<feature type="transmembrane region" description="Helical" evidence="1">
    <location>
        <begin position="12"/>
        <end position="28"/>
    </location>
</feature>
<feature type="non-terminal residue" evidence="2">
    <location>
        <position position="66"/>
    </location>
</feature>
<keyword evidence="1" id="KW-0472">Membrane</keyword>
<sequence length="66" mass="7176">VDSIVREWKTLNIISGLLLSAILMMLQIPSAGDDPITCTAALMVLICAMIGLLFGCIYVVWFGTMK</sequence>
<dbReference type="OrthoDB" id="3062801at2759"/>
<dbReference type="EMBL" id="KN833036">
    <property type="protein sequence ID" value="KIM76275.1"/>
    <property type="molecule type" value="Genomic_DNA"/>
</dbReference>
<feature type="transmembrane region" description="Helical" evidence="1">
    <location>
        <begin position="40"/>
        <end position="61"/>
    </location>
</feature>
<dbReference type="STRING" id="765440.A0A0C3EUT2"/>
<organism evidence="2 3">
    <name type="scientific">Piloderma croceum (strain F 1598)</name>
    <dbReference type="NCBI Taxonomy" id="765440"/>
    <lineage>
        <taxon>Eukaryota</taxon>
        <taxon>Fungi</taxon>
        <taxon>Dikarya</taxon>
        <taxon>Basidiomycota</taxon>
        <taxon>Agaricomycotina</taxon>
        <taxon>Agaricomycetes</taxon>
        <taxon>Agaricomycetidae</taxon>
        <taxon>Atheliales</taxon>
        <taxon>Atheliaceae</taxon>
        <taxon>Piloderma</taxon>
    </lineage>
</organism>
<reference evidence="2 3" key="1">
    <citation type="submission" date="2014-04" db="EMBL/GenBank/DDBJ databases">
        <authorList>
            <consortium name="DOE Joint Genome Institute"/>
            <person name="Kuo A."/>
            <person name="Tarkka M."/>
            <person name="Buscot F."/>
            <person name="Kohler A."/>
            <person name="Nagy L.G."/>
            <person name="Floudas D."/>
            <person name="Copeland A."/>
            <person name="Barry K.W."/>
            <person name="Cichocki N."/>
            <person name="Veneault-Fourrey C."/>
            <person name="LaButti K."/>
            <person name="Lindquist E.A."/>
            <person name="Lipzen A."/>
            <person name="Lundell T."/>
            <person name="Morin E."/>
            <person name="Murat C."/>
            <person name="Sun H."/>
            <person name="Tunlid A."/>
            <person name="Henrissat B."/>
            <person name="Grigoriev I.V."/>
            <person name="Hibbett D.S."/>
            <person name="Martin F."/>
            <person name="Nordberg H.P."/>
            <person name="Cantor M.N."/>
            <person name="Hua S.X."/>
        </authorList>
    </citation>
    <scope>NUCLEOTIDE SEQUENCE [LARGE SCALE GENOMIC DNA]</scope>
    <source>
        <strain evidence="2 3">F 1598</strain>
    </source>
</reference>
<evidence type="ECO:0000313" key="3">
    <source>
        <dbReference type="Proteomes" id="UP000054166"/>
    </source>
</evidence>
<protein>
    <submittedName>
        <fullName evidence="2">Uncharacterized protein</fullName>
    </submittedName>
</protein>
<keyword evidence="3" id="KW-1185">Reference proteome</keyword>
<keyword evidence="1" id="KW-1133">Transmembrane helix</keyword>
<evidence type="ECO:0000256" key="1">
    <source>
        <dbReference type="SAM" id="Phobius"/>
    </source>
</evidence>
<dbReference type="HOGENOM" id="CLU_182452_0_0_1"/>
<dbReference type="AlphaFoldDB" id="A0A0C3EUT2"/>
<keyword evidence="1" id="KW-0812">Transmembrane</keyword>
<reference evidence="3" key="2">
    <citation type="submission" date="2015-01" db="EMBL/GenBank/DDBJ databases">
        <title>Evolutionary Origins and Diversification of the Mycorrhizal Mutualists.</title>
        <authorList>
            <consortium name="DOE Joint Genome Institute"/>
            <consortium name="Mycorrhizal Genomics Consortium"/>
            <person name="Kohler A."/>
            <person name="Kuo A."/>
            <person name="Nagy L.G."/>
            <person name="Floudas D."/>
            <person name="Copeland A."/>
            <person name="Barry K.W."/>
            <person name="Cichocki N."/>
            <person name="Veneault-Fourrey C."/>
            <person name="LaButti K."/>
            <person name="Lindquist E.A."/>
            <person name="Lipzen A."/>
            <person name="Lundell T."/>
            <person name="Morin E."/>
            <person name="Murat C."/>
            <person name="Riley R."/>
            <person name="Ohm R."/>
            <person name="Sun H."/>
            <person name="Tunlid A."/>
            <person name="Henrissat B."/>
            <person name="Grigoriev I.V."/>
            <person name="Hibbett D.S."/>
            <person name="Martin F."/>
        </authorList>
    </citation>
    <scope>NUCLEOTIDE SEQUENCE [LARGE SCALE GENOMIC DNA]</scope>
    <source>
        <strain evidence="3">F 1598</strain>
    </source>
</reference>
<name>A0A0C3EUT2_PILCF</name>
<accession>A0A0C3EUT2</accession>
<dbReference type="Proteomes" id="UP000054166">
    <property type="component" value="Unassembled WGS sequence"/>
</dbReference>